<evidence type="ECO:0000313" key="2">
    <source>
        <dbReference type="Proteomes" id="UP001056778"/>
    </source>
</evidence>
<sequence length="244" mass="28045">MNNKKSRGSKFGQKEQLLLLEVEKEKNILECKVTNKISNTEKEQAWGRVLHGFNAKCLVCRNIEQLKSKYDNIETKARKAVACKRKYLKGTGGGPYFDGSDPITEAVLKIINMKTLVGLQSEFDSDNSFCTMPYTPEHEKFILEAYFRNGQRNDEGAWIYSAELCIQEFRIQFPDEEFQDLSLSRHIYRVVQRFRETGSVCKGKSSGRKTVLTENKIEEVRTCLDQSPTKPLRQLAQQTGKNQN</sequence>
<proteinExistence type="predicted"/>
<keyword evidence="2" id="KW-1185">Reference proteome</keyword>
<comment type="caution">
    <text evidence="1">The sequence shown here is derived from an EMBL/GenBank/DDBJ whole genome shotgun (WGS) entry which is preliminary data.</text>
</comment>
<gene>
    <name evidence="1" type="ORF">MML48_9g00010648</name>
</gene>
<protein>
    <submittedName>
        <fullName evidence="1">Uncharacterized protein</fullName>
    </submittedName>
</protein>
<name>A0ACB9SKG5_HOLOL</name>
<reference evidence="1" key="1">
    <citation type="submission" date="2022-04" db="EMBL/GenBank/DDBJ databases">
        <title>Chromosome-scale genome assembly of Holotrichia oblita Faldermann.</title>
        <authorList>
            <person name="Rongchong L."/>
        </authorList>
    </citation>
    <scope>NUCLEOTIDE SEQUENCE</scope>
    <source>
        <strain evidence="1">81SQS9</strain>
    </source>
</reference>
<dbReference type="EMBL" id="CM043023">
    <property type="protein sequence ID" value="KAI4455618.1"/>
    <property type="molecule type" value="Genomic_DNA"/>
</dbReference>
<accession>A0ACB9SKG5</accession>
<dbReference type="Proteomes" id="UP001056778">
    <property type="component" value="Chromosome 9"/>
</dbReference>
<evidence type="ECO:0000313" key="1">
    <source>
        <dbReference type="EMBL" id="KAI4455618.1"/>
    </source>
</evidence>
<organism evidence="1 2">
    <name type="scientific">Holotrichia oblita</name>
    <name type="common">Chafer beetle</name>
    <dbReference type="NCBI Taxonomy" id="644536"/>
    <lineage>
        <taxon>Eukaryota</taxon>
        <taxon>Metazoa</taxon>
        <taxon>Ecdysozoa</taxon>
        <taxon>Arthropoda</taxon>
        <taxon>Hexapoda</taxon>
        <taxon>Insecta</taxon>
        <taxon>Pterygota</taxon>
        <taxon>Neoptera</taxon>
        <taxon>Endopterygota</taxon>
        <taxon>Coleoptera</taxon>
        <taxon>Polyphaga</taxon>
        <taxon>Scarabaeiformia</taxon>
        <taxon>Scarabaeidae</taxon>
        <taxon>Melolonthinae</taxon>
        <taxon>Holotrichia</taxon>
    </lineage>
</organism>